<dbReference type="EMBL" id="JAJNEC010000003">
    <property type="protein sequence ID" value="MCD2421766.1"/>
    <property type="molecule type" value="Genomic_DNA"/>
</dbReference>
<gene>
    <name evidence="1" type="ORF">LQ567_03265</name>
</gene>
<dbReference type="InterPro" id="IPR025366">
    <property type="entry name" value="DUF4270"/>
</dbReference>
<dbReference type="Pfam" id="PF14092">
    <property type="entry name" value="DUF4270"/>
    <property type="match status" value="1"/>
</dbReference>
<evidence type="ECO:0000313" key="1">
    <source>
        <dbReference type="EMBL" id="MCD2421766.1"/>
    </source>
</evidence>
<comment type="caution">
    <text evidence="1">The sequence shown here is derived from an EMBL/GenBank/DDBJ whole genome shotgun (WGS) entry which is preliminary data.</text>
</comment>
<keyword evidence="2" id="KW-1185">Reference proteome</keyword>
<name>A0ABS8PKY4_9BACT</name>
<protein>
    <submittedName>
        <fullName evidence="1">DUF4270 domain-containing protein</fullName>
    </submittedName>
</protein>
<evidence type="ECO:0000313" key="2">
    <source>
        <dbReference type="Proteomes" id="UP001199816"/>
    </source>
</evidence>
<dbReference type="Proteomes" id="UP001199816">
    <property type="component" value="Unassembled WGS sequence"/>
</dbReference>
<accession>A0ABS8PKY4</accession>
<proteinExistence type="predicted"/>
<organism evidence="1 2">
    <name type="scientific">Niabella pedocola</name>
    <dbReference type="NCBI Taxonomy" id="1752077"/>
    <lineage>
        <taxon>Bacteria</taxon>
        <taxon>Pseudomonadati</taxon>
        <taxon>Bacteroidota</taxon>
        <taxon>Chitinophagia</taxon>
        <taxon>Chitinophagales</taxon>
        <taxon>Chitinophagaceae</taxon>
        <taxon>Niabella</taxon>
    </lineage>
</organism>
<dbReference type="RefSeq" id="WP_231002669.1">
    <property type="nucleotide sequence ID" value="NZ_JAJNEC010000003.1"/>
</dbReference>
<reference evidence="1 2" key="1">
    <citation type="submission" date="2021-11" db="EMBL/GenBank/DDBJ databases">
        <title>Genomic of Niabella pedocola.</title>
        <authorList>
            <person name="Wu T."/>
        </authorList>
    </citation>
    <scope>NUCLEOTIDE SEQUENCE [LARGE SCALE GENOMIC DNA]</scope>
    <source>
        <strain evidence="1 2">JCM 31011</strain>
    </source>
</reference>
<dbReference type="PROSITE" id="PS51257">
    <property type="entry name" value="PROKAR_LIPOPROTEIN"/>
    <property type="match status" value="1"/>
</dbReference>
<sequence>MKKRHFIALGLFILAAGFIVSCSKINLATELGQGLIPEVDNIHTFDTTLDVETFNKLFTPANDTFKTLWSDRQFLGVISNDPIFGKTDARMYFQLLPFSGKNTLKGALGKRYLDSIVLSVRYAGTYGDTAMTQTIQVSEIDQATQFHLYNTRDTAVAYSVRDNSWLTTAGILGSASVVPFRLKDSTTDIRVLDTVKIANQLRIRLDNSFGQRLLGYDTTGANDAYSSDSVFKTKVNGFALQSVGGGNALLGFALADTANTRITVYYRFEKTDTPGDIDTAVAVLNFANQSAAANYIGRDYNGTQIISATSDDIADNILYIQNTPGSYANLKIPGLKTFPKYIIHLAELQMESIYDVSDTVFNAPGNMFLDVYDSTKSKYKLMPYAFQINTSGGLSGYDPFFSARTQGQTYYYKKDPLSNNSVKQWRFNLTPYVQKLVTGAVPLYTMRLYAPAYSRLSLGDPGISADLEAIKFVIPPAAATSAIPAVGRVRIGGGQHPTQKMKLRIVYSKL</sequence>